<evidence type="ECO:0000313" key="2">
    <source>
        <dbReference type="Proteomes" id="UP001427805"/>
    </source>
</evidence>
<dbReference type="RefSeq" id="WP_346247805.1">
    <property type="nucleotide sequence ID" value="NZ_JBDIZK010000010.1"/>
</dbReference>
<comment type="caution">
    <text evidence="1">The sequence shown here is derived from an EMBL/GenBank/DDBJ whole genome shotgun (WGS) entry which is preliminary data.</text>
</comment>
<accession>A0ABV0BDP5</accession>
<name>A0ABV0BDP5_9SPHN</name>
<organism evidence="1 2">
    <name type="scientific">Sphingomonas rustica</name>
    <dbReference type="NCBI Taxonomy" id="3103142"/>
    <lineage>
        <taxon>Bacteria</taxon>
        <taxon>Pseudomonadati</taxon>
        <taxon>Pseudomonadota</taxon>
        <taxon>Alphaproteobacteria</taxon>
        <taxon>Sphingomonadales</taxon>
        <taxon>Sphingomonadaceae</taxon>
        <taxon>Sphingomonas</taxon>
    </lineage>
</organism>
<sequence>MIVGFLFIVQDVPQLPPPRLPLVPIENLTDSAGRQTLPAYKVDCKLNDSRGRISHLKLEQTGGRGVRGTKDELWTMPAWRGFVSTPVSLKIVKDDAGIFENSVVEAEASAKQSDLEIYRWDATRRSNYDTLMRFQDGETWVMIQLTETPEPSVNPSGPMVYGAVITLRRDNRNLPGAHLGFCSIKSSPQKPLSQAEEVEYRRR</sequence>
<gene>
    <name evidence="1" type="ORF">TPR58_16445</name>
</gene>
<dbReference type="Proteomes" id="UP001427805">
    <property type="component" value="Unassembled WGS sequence"/>
</dbReference>
<evidence type="ECO:0000313" key="1">
    <source>
        <dbReference type="EMBL" id="MEN3748766.1"/>
    </source>
</evidence>
<keyword evidence="2" id="KW-1185">Reference proteome</keyword>
<dbReference type="EMBL" id="JBDIZK010000010">
    <property type="protein sequence ID" value="MEN3748766.1"/>
    <property type="molecule type" value="Genomic_DNA"/>
</dbReference>
<reference evidence="1 2" key="1">
    <citation type="submission" date="2024-05" db="EMBL/GenBank/DDBJ databases">
        <title>Sphingomonas sp. HF-S3 16S ribosomal RNA gene Genome sequencing and assembly.</title>
        <authorList>
            <person name="Lee H."/>
        </authorList>
    </citation>
    <scope>NUCLEOTIDE SEQUENCE [LARGE SCALE GENOMIC DNA]</scope>
    <source>
        <strain evidence="1 2">HF-S3</strain>
    </source>
</reference>
<protein>
    <submittedName>
        <fullName evidence="1">Uncharacterized protein</fullName>
    </submittedName>
</protein>
<proteinExistence type="predicted"/>